<dbReference type="EMBL" id="JTDL01000037">
    <property type="protein sequence ID" value="KHL04970.1"/>
    <property type="molecule type" value="Genomic_DNA"/>
</dbReference>
<accession>A0A0B2ASL1</accession>
<reference evidence="2 3" key="1">
    <citation type="submission" date="2014-09" db="EMBL/GenBank/DDBJ databases">
        <title>Genome sequence of Sinomonas sp. MUSC 117.</title>
        <authorList>
            <person name="Lee L.-H."/>
        </authorList>
    </citation>
    <scope>NUCLEOTIDE SEQUENCE [LARGE SCALE GENOMIC DNA]</scope>
    <source>
        <strain evidence="2 3">MUSC 117</strain>
    </source>
</reference>
<feature type="domain" description="DUF4097" evidence="1">
    <location>
        <begin position="32"/>
        <end position="262"/>
    </location>
</feature>
<evidence type="ECO:0000313" key="3">
    <source>
        <dbReference type="Proteomes" id="UP000030982"/>
    </source>
</evidence>
<gene>
    <name evidence="2" type="ORF">LK10_03050</name>
</gene>
<dbReference type="InterPro" id="IPR025164">
    <property type="entry name" value="Toastrack_DUF4097"/>
</dbReference>
<sequence>MSEENWSITEPQTVTVEGVRSLRAGIVGGRLDVIVHESEDAVIEVSEVRGDPVAVSLHDGRLEVRHQLHGLEGWFKNLMGTVSGTSENWAVISIAVPAGTAVEIGTVGGDGLVSGTGPLTKLNTVSGSVFSDRTEGELHLNTVSGDVIARNHDGILTANTVSGEITASGRLKDVRAKSVSGDLVFDTEGYCHSLGASTVSGDVTIRLPRDVGVDLAATTVSGRVVVGESRFTSFKGKLETILGNDLQLMLLRTNTVSGDVSVVHADDRASAPQAGSAHDDGQAAG</sequence>
<dbReference type="AlphaFoldDB" id="A0A0B2ASL1"/>
<protein>
    <recommendedName>
        <fullName evidence="1">DUF4097 domain-containing protein</fullName>
    </recommendedName>
</protein>
<keyword evidence="3" id="KW-1185">Reference proteome</keyword>
<dbReference type="Pfam" id="PF13349">
    <property type="entry name" value="DUF4097"/>
    <property type="match status" value="1"/>
</dbReference>
<dbReference type="OrthoDB" id="3232569at2"/>
<organism evidence="2 3">
    <name type="scientific">Sinomonas humi</name>
    <dbReference type="NCBI Taxonomy" id="1338436"/>
    <lineage>
        <taxon>Bacteria</taxon>
        <taxon>Bacillati</taxon>
        <taxon>Actinomycetota</taxon>
        <taxon>Actinomycetes</taxon>
        <taxon>Micrococcales</taxon>
        <taxon>Micrococcaceae</taxon>
        <taxon>Sinomonas</taxon>
    </lineage>
</organism>
<dbReference type="RefSeq" id="WP_043119979.1">
    <property type="nucleotide sequence ID" value="NZ_JTDL01000037.1"/>
</dbReference>
<comment type="caution">
    <text evidence="2">The sequence shown here is derived from an EMBL/GenBank/DDBJ whole genome shotgun (WGS) entry which is preliminary data.</text>
</comment>
<dbReference type="Proteomes" id="UP000030982">
    <property type="component" value="Unassembled WGS sequence"/>
</dbReference>
<evidence type="ECO:0000313" key="2">
    <source>
        <dbReference type="EMBL" id="KHL04970.1"/>
    </source>
</evidence>
<dbReference type="STRING" id="1338436.LK10_03050"/>
<evidence type="ECO:0000259" key="1">
    <source>
        <dbReference type="Pfam" id="PF13349"/>
    </source>
</evidence>
<proteinExistence type="predicted"/>
<name>A0A0B2ASL1_9MICC</name>